<dbReference type="GO" id="GO:0051213">
    <property type="term" value="F:dioxygenase activity"/>
    <property type="evidence" value="ECO:0007669"/>
    <property type="project" value="UniProtKB-KW"/>
</dbReference>
<keyword evidence="1" id="KW-0560">Oxidoreductase</keyword>
<evidence type="ECO:0000313" key="2">
    <source>
        <dbReference type="Proteomes" id="UP001375812"/>
    </source>
</evidence>
<reference evidence="1 2" key="1">
    <citation type="submission" date="2023-12" db="EMBL/GenBank/DDBJ databases">
        <title>Gut-associated functions are favored during microbiome assembly across C. elegans life.</title>
        <authorList>
            <person name="Zimmermann J."/>
        </authorList>
    </citation>
    <scope>NUCLEOTIDE SEQUENCE [LARGE SCALE GENOMIC DNA]</scope>
    <source>
        <strain evidence="1 2">MYb71</strain>
    </source>
</reference>
<keyword evidence="1" id="KW-0223">Dioxygenase</keyword>
<organism evidence="1 2">
    <name type="scientific">Ochrobactrum vermis</name>
    <dbReference type="NCBI Taxonomy" id="1827297"/>
    <lineage>
        <taxon>Bacteria</taxon>
        <taxon>Pseudomonadati</taxon>
        <taxon>Pseudomonadota</taxon>
        <taxon>Alphaproteobacteria</taxon>
        <taxon>Hyphomicrobiales</taxon>
        <taxon>Brucellaceae</taxon>
        <taxon>Brucella/Ochrobactrum group</taxon>
        <taxon>Ochrobactrum</taxon>
    </lineage>
</organism>
<proteinExistence type="predicted"/>
<dbReference type="RefSeq" id="WP_181153532.1">
    <property type="nucleotide sequence ID" value="NZ_JBBGZH010000003.1"/>
</dbReference>
<name>A0ABU8PN88_9HYPH</name>
<dbReference type="Proteomes" id="UP001375812">
    <property type="component" value="Unassembled WGS sequence"/>
</dbReference>
<accession>A0ABU8PN88</accession>
<keyword evidence="2" id="KW-1185">Reference proteome</keyword>
<dbReference type="EMBL" id="JBBGZH010000003">
    <property type="protein sequence ID" value="MEJ5022931.1"/>
    <property type="molecule type" value="Genomic_DNA"/>
</dbReference>
<dbReference type="Gene3D" id="2.60.120.620">
    <property type="entry name" value="q2cbj1_9rhob like domain"/>
    <property type="match status" value="1"/>
</dbReference>
<dbReference type="InterPro" id="IPR018724">
    <property type="entry name" value="2OG-Fe_dioxygenase"/>
</dbReference>
<dbReference type="Pfam" id="PF10014">
    <property type="entry name" value="2OG-Fe_Oxy_2"/>
    <property type="match status" value="1"/>
</dbReference>
<sequence>MTRPQIPPHLTQALDDHGYVRLSQAVMHQMLDAEAIVEWPGFKASWNALPTDEYMADGGDYWRRRFAVFLIGPNFIWRKPHRPHYQAREHNSLNGGVERWFAPVESAVTNSFLLNAVLRAAHSFFDRARDKRLWYADMHQFRIEASSDHAGLPTPEGLHRDGVDWVFMMAVDRREVIGGVSSIHAPDGAEIASFTLEEPFEAVLLDDRRLLHGVTPIYPRDKTTNGHRDVLVVTFKRTTKWDP</sequence>
<comment type="caution">
    <text evidence="1">The sequence shown here is derived from an EMBL/GenBank/DDBJ whole genome shotgun (WGS) entry which is preliminary data.</text>
</comment>
<evidence type="ECO:0000313" key="1">
    <source>
        <dbReference type="EMBL" id="MEJ5022931.1"/>
    </source>
</evidence>
<gene>
    <name evidence="1" type="ORF">WH297_24820</name>
</gene>
<protein>
    <submittedName>
        <fullName evidence="1">2OG-Fe dioxygenase family protein</fullName>
    </submittedName>
</protein>